<reference evidence="7" key="1">
    <citation type="submission" date="2023-07" db="EMBL/GenBank/DDBJ databases">
        <title>draft genome sequence of fig (Ficus carica).</title>
        <authorList>
            <person name="Takahashi T."/>
            <person name="Nishimura K."/>
        </authorList>
    </citation>
    <scope>NUCLEOTIDE SEQUENCE</scope>
</reference>
<keyword evidence="4" id="KW-0472">Membrane</keyword>
<feature type="signal peptide" evidence="5">
    <location>
        <begin position="1"/>
        <end position="27"/>
    </location>
</feature>
<dbReference type="GO" id="GO:0048544">
    <property type="term" value="P:recognition of pollen"/>
    <property type="evidence" value="ECO:0007669"/>
    <property type="project" value="InterPro"/>
</dbReference>
<dbReference type="Pfam" id="PF00954">
    <property type="entry name" value="S_locus_glycop"/>
    <property type="match status" value="1"/>
</dbReference>
<dbReference type="InterPro" id="IPR001480">
    <property type="entry name" value="Bulb-type_lectin_dom"/>
</dbReference>
<evidence type="ECO:0000256" key="5">
    <source>
        <dbReference type="SAM" id="SignalP"/>
    </source>
</evidence>
<name>A0AA88A561_FICCA</name>
<dbReference type="Pfam" id="PF00024">
    <property type="entry name" value="PAN_1"/>
    <property type="match status" value="1"/>
</dbReference>
<feature type="chain" id="PRO_5041650498" description="Apple domain-containing protein" evidence="5">
    <location>
        <begin position="28"/>
        <end position="506"/>
    </location>
</feature>
<evidence type="ECO:0000256" key="3">
    <source>
        <dbReference type="ARBA" id="ARBA00023180"/>
    </source>
</evidence>
<proteinExistence type="predicted"/>
<keyword evidence="1 5" id="KW-0732">Signal</keyword>
<keyword evidence="3" id="KW-0325">Glycoprotein</keyword>
<dbReference type="PANTHER" id="PTHR32444:SF108">
    <property type="entry name" value="OS02G0527900 PROTEIN"/>
    <property type="match status" value="1"/>
</dbReference>
<dbReference type="InterPro" id="IPR000858">
    <property type="entry name" value="S_locus_glycoprot_dom"/>
</dbReference>
<keyword evidence="4" id="KW-0812">Transmembrane</keyword>
<dbReference type="Pfam" id="PF01453">
    <property type="entry name" value="B_lectin"/>
    <property type="match status" value="1"/>
</dbReference>
<dbReference type="PROSITE" id="PS50948">
    <property type="entry name" value="PAN"/>
    <property type="match status" value="1"/>
</dbReference>
<keyword evidence="2" id="KW-1015">Disulfide bond</keyword>
<sequence>MKNFVNSATRLRATHLLLLLTLTITLYSPPCPLTEAASSSTQELLPGFKARPDPSTASFQPLLHDPTGALSLGFLRTNRTLLSLAVLHLPSSEPLWVSDPTRFSRWSDKTELSFTNGSLVISDPGSRVVWSTPNSLGGDRVVLLNSSDLQIQKKENDGGFSVVWQSFDFPGSTLVEGQNFTDAMALVSGNGLYSMRLGKDFMGLYAAFKTGSEQIYWKHTAMEAKADIIEGKGPIYARVNPDGYLGMYQNGTGPPVDVQPFTNFQRPVNGLLIVRLEPDGNLKGYYWDGSKWVFNYQAISDTCELPSPCGSYGLCNSGSGCSCLDNRTEYASAGCLPAESGSGDFCGDVVAEDDFWALRRKGVELPFKELIRHETASSLEECEDTCEKNCSCWGAVYSNSSGFCYTVDFPIQTLLSVGDETKVGYFKVRKGARKGRVGVLLRAMIGVLIGVVLVFVGFIGFVVYKAWMRRRGVKGFFDDDQTGGVSPGPYKDLGSASFRSLEMCNR</sequence>
<dbReference type="EMBL" id="BTGU01000009">
    <property type="protein sequence ID" value="GMN39358.1"/>
    <property type="molecule type" value="Genomic_DNA"/>
</dbReference>
<evidence type="ECO:0000313" key="8">
    <source>
        <dbReference type="Proteomes" id="UP001187192"/>
    </source>
</evidence>
<dbReference type="CDD" id="cd01098">
    <property type="entry name" value="PAN_AP_plant"/>
    <property type="match status" value="1"/>
</dbReference>
<evidence type="ECO:0000259" key="6">
    <source>
        <dbReference type="PROSITE" id="PS50948"/>
    </source>
</evidence>
<protein>
    <recommendedName>
        <fullName evidence="6">Apple domain-containing protein</fullName>
    </recommendedName>
</protein>
<evidence type="ECO:0000256" key="1">
    <source>
        <dbReference type="ARBA" id="ARBA00022729"/>
    </source>
</evidence>
<keyword evidence="4" id="KW-1133">Transmembrane helix</keyword>
<comment type="caution">
    <text evidence="7">The sequence shown here is derived from an EMBL/GenBank/DDBJ whole genome shotgun (WGS) entry which is preliminary data.</text>
</comment>
<evidence type="ECO:0000313" key="7">
    <source>
        <dbReference type="EMBL" id="GMN39358.1"/>
    </source>
</evidence>
<evidence type="ECO:0000256" key="4">
    <source>
        <dbReference type="SAM" id="Phobius"/>
    </source>
</evidence>
<feature type="domain" description="Apple" evidence="6">
    <location>
        <begin position="346"/>
        <end position="430"/>
    </location>
</feature>
<dbReference type="SUPFAM" id="SSF51110">
    <property type="entry name" value="alpha-D-mannose-specific plant lectins"/>
    <property type="match status" value="1"/>
</dbReference>
<gene>
    <name evidence="7" type="ORF">TIFTF001_008580</name>
</gene>
<feature type="transmembrane region" description="Helical" evidence="4">
    <location>
        <begin position="439"/>
        <end position="464"/>
    </location>
</feature>
<evidence type="ECO:0000256" key="2">
    <source>
        <dbReference type="ARBA" id="ARBA00023157"/>
    </source>
</evidence>
<dbReference type="SMART" id="SM00108">
    <property type="entry name" value="B_lectin"/>
    <property type="match status" value="1"/>
</dbReference>
<dbReference type="Gene3D" id="2.90.10.30">
    <property type="match status" value="1"/>
</dbReference>
<dbReference type="InterPro" id="IPR036426">
    <property type="entry name" value="Bulb-type_lectin_dom_sf"/>
</dbReference>
<dbReference type="SUPFAM" id="SSF57414">
    <property type="entry name" value="Hairpin loop containing domain-like"/>
    <property type="match status" value="1"/>
</dbReference>
<dbReference type="InterPro" id="IPR003609">
    <property type="entry name" value="Pan_app"/>
</dbReference>
<accession>A0AA88A561</accession>
<dbReference type="Proteomes" id="UP001187192">
    <property type="component" value="Unassembled WGS sequence"/>
</dbReference>
<keyword evidence="8" id="KW-1185">Reference proteome</keyword>
<dbReference type="PANTHER" id="PTHR32444">
    <property type="entry name" value="BULB-TYPE LECTIN DOMAIN-CONTAINING PROTEIN"/>
    <property type="match status" value="1"/>
</dbReference>
<dbReference type="AlphaFoldDB" id="A0AA88A561"/>
<organism evidence="7 8">
    <name type="scientific">Ficus carica</name>
    <name type="common">Common fig</name>
    <dbReference type="NCBI Taxonomy" id="3494"/>
    <lineage>
        <taxon>Eukaryota</taxon>
        <taxon>Viridiplantae</taxon>
        <taxon>Streptophyta</taxon>
        <taxon>Embryophyta</taxon>
        <taxon>Tracheophyta</taxon>
        <taxon>Spermatophyta</taxon>
        <taxon>Magnoliopsida</taxon>
        <taxon>eudicotyledons</taxon>
        <taxon>Gunneridae</taxon>
        <taxon>Pentapetalae</taxon>
        <taxon>rosids</taxon>
        <taxon>fabids</taxon>
        <taxon>Rosales</taxon>
        <taxon>Moraceae</taxon>
        <taxon>Ficeae</taxon>
        <taxon>Ficus</taxon>
    </lineage>
</organism>